<dbReference type="GO" id="GO:0009982">
    <property type="term" value="F:pseudouridine synthase activity"/>
    <property type="evidence" value="ECO:0007669"/>
    <property type="project" value="InterPro"/>
</dbReference>
<evidence type="ECO:0000259" key="3">
    <source>
        <dbReference type="Pfam" id="PF00849"/>
    </source>
</evidence>
<dbReference type="Pfam" id="PF00849">
    <property type="entry name" value="PseudoU_synth_2"/>
    <property type="match status" value="1"/>
</dbReference>
<dbReference type="PANTHER" id="PTHR21600">
    <property type="entry name" value="MITOCHONDRIAL RNA PSEUDOURIDINE SYNTHASE"/>
    <property type="match status" value="1"/>
</dbReference>
<evidence type="ECO:0000256" key="2">
    <source>
        <dbReference type="ARBA" id="ARBA00023235"/>
    </source>
</evidence>
<dbReference type="GO" id="GO:0006396">
    <property type="term" value="P:RNA processing"/>
    <property type="evidence" value="ECO:0007669"/>
    <property type="project" value="UniProtKB-ARBA"/>
</dbReference>
<dbReference type="InterPro" id="IPR006224">
    <property type="entry name" value="PsdUridine_synth_RluA-like_CS"/>
</dbReference>
<dbReference type="SUPFAM" id="SSF55120">
    <property type="entry name" value="Pseudouridine synthase"/>
    <property type="match status" value="1"/>
</dbReference>
<feature type="domain" description="Pseudouridine synthase RsuA/RluA-like" evidence="3">
    <location>
        <begin position="15"/>
        <end position="165"/>
    </location>
</feature>
<sequence>MLPGKELPILWENNHFLVINKPSGLASHPGPQTRDSVETRFVPQKRGGPWLVHRLDQETSGCLLIAKRKTPLIAAQKTFEKRLVKKTYWALIEGHLPSETGSITAPLIRSESKTGWHIKAVTSSTPQAQNAKTLWRVLGQNKDLTWVELQLLTGRTHQARVHLAHMGAPILGDHLYGKEYPGLPLQLLSRSLELTVQETHISAIAPPSALMARYLKDFPLFEPGLN</sequence>
<dbReference type="Gene3D" id="3.30.2350.10">
    <property type="entry name" value="Pseudouridine synthase"/>
    <property type="match status" value="1"/>
</dbReference>
<dbReference type="PANTHER" id="PTHR21600:SF83">
    <property type="entry name" value="PSEUDOURIDYLATE SYNTHASE RPUSD4, MITOCHONDRIAL"/>
    <property type="match status" value="1"/>
</dbReference>
<accession>A0A6P1NGS5</accession>
<name>A0A6P1NGS5_9PROT</name>
<dbReference type="CDD" id="cd02869">
    <property type="entry name" value="PseudoU_synth_RluA_like"/>
    <property type="match status" value="1"/>
</dbReference>
<comment type="similarity">
    <text evidence="1">Belongs to the pseudouridine synthase RluA family.</text>
</comment>
<evidence type="ECO:0000256" key="1">
    <source>
        <dbReference type="ARBA" id="ARBA00010876"/>
    </source>
</evidence>
<dbReference type="InterPro" id="IPR050188">
    <property type="entry name" value="RluA_PseudoU_synthase"/>
</dbReference>
<gene>
    <name evidence="4" type="ORF">GT348_06705</name>
</gene>
<evidence type="ECO:0000313" key="4">
    <source>
        <dbReference type="EMBL" id="QHI96423.1"/>
    </source>
</evidence>
<dbReference type="Proteomes" id="UP000463975">
    <property type="component" value="Chromosome"/>
</dbReference>
<dbReference type="AlphaFoldDB" id="A0A6P1NGS5"/>
<dbReference type="GO" id="GO:0003723">
    <property type="term" value="F:RNA binding"/>
    <property type="evidence" value="ECO:0007669"/>
    <property type="project" value="InterPro"/>
</dbReference>
<proteinExistence type="inferred from homology"/>
<evidence type="ECO:0000313" key="5">
    <source>
        <dbReference type="Proteomes" id="UP000463975"/>
    </source>
</evidence>
<organism evidence="4 5">
    <name type="scientific">Aristophania vespae</name>
    <dbReference type="NCBI Taxonomy" id="2697033"/>
    <lineage>
        <taxon>Bacteria</taxon>
        <taxon>Pseudomonadati</taxon>
        <taxon>Pseudomonadota</taxon>
        <taxon>Alphaproteobacteria</taxon>
        <taxon>Acetobacterales</taxon>
        <taxon>Acetobacteraceae</taxon>
        <taxon>Aristophania</taxon>
    </lineage>
</organism>
<dbReference type="PROSITE" id="PS01129">
    <property type="entry name" value="PSI_RLU"/>
    <property type="match status" value="1"/>
</dbReference>
<reference evidence="4 5" key="1">
    <citation type="submission" date="2020-01" db="EMBL/GenBank/DDBJ databases">
        <title>Genome sequencing of strain KACC 21507.</title>
        <authorList>
            <person name="Heo J."/>
            <person name="Kim S.-J."/>
            <person name="Kim J.-S."/>
            <person name="Hong S.-B."/>
            <person name="Kwon S.-W."/>
        </authorList>
    </citation>
    <scope>NUCLEOTIDE SEQUENCE [LARGE SCALE GENOMIC DNA]</scope>
    <source>
        <strain evidence="4 5">KACC 21507</strain>
    </source>
</reference>
<protein>
    <submittedName>
        <fullName evidence="4">RNA pseudouridine synthase</fullName>
    </submittedName>
</protein>
<dbReference type="KEGG" id="bomb:GT348_06705"/>
<keyword evidence="5" id="KW-1185">Reference proteome</keyword>
<dbReference type="GO" id="GO:0001522">
    <property type="term" value="P:pseudouridine synthesis"/>
    <property type="evidence" value="ECO:0007669"/>
    <property type="project" value="InterPro"/>
</dbReference>
<dbReference type="InterPro" id="IPR006145">
    <property type="entry name" value="PsdUridine_synth_RsuA/RluA"/>
</dbReference>
<dbReference type="EMBL" id="CP047652">
    <property type="protein sequence ID" value="QHI96423.1"/>
    <property type="molecule type" value="Genomic_DNA"/>
</dbReference>
<dbReference type="InterPro" id="IPR020103">
    <property type="entry name" value="PsdUridine_synth_cat_dom_sf"/>
</dbReference>
<dbReference type="GO" id="GO:0140098">
    <property type="term" value="F:catalytic activity, acting on RNA"/>
    <property type="evidence" value="ECO:0007669"/>
    <property type="project" value="UniProtKB-ARBA"/>
</dbReference>
<keyword evidence="2" id="KW-0413">Isomerase</keyword>